<feature type="region of interest" description="Disordered" evidence="2">
    <location>
        <begin position="145"/>
        <end position="203"/>
    </location>
</feature>
<feature type="compositionally biased region" description="Pro residues" evidence="2">
    <location>
        <begin position="176"/>
        <end position="188"/>
    </location>
</feature>
<dbReference type="CDD" id="cd22249">
    <property type="entry name" value="UDM1_RNF168_RNF169-like"/>
    <property type="match status" value="1"/>
</dbReference>
<feature type="compositionally biased region" description="Low complexity" evidence="2">
    <location>
        <begin position="189"/>
        <end position="203"/>
    </location>
</feature>
<evidence type="ECO:0000256" key="1">
    <source>
        <dbReference type="SAM" id="Coils"/>
    </source>
</evidence>
<keyword evidence="4" id="KW-1185">Reference proteome</keyword>
<gene>
    <name evidence="3" type="ORF">QYE76_058407</name>
</gene>
<comment type="caution">
    <text evidence="3">The sequence shown here is derived from an EMBL/GenBank/DDBJ whole genome shotgun (WGS) entry which is preliminary data.</text>
</comment>
<evidence type="ECO:0000313" key="4">
    <source>
        <dbReference type="Proteomes" id="UP001231189"/>
    </source>
</evidence>
<dbReference type="AlphaFoldDB" id="A0AAD8T732"/>
<dbReference type="EMBL" id="JAUUTY010000003">
    <property type="protein sequence ID" value="KAK1670248.1"/>
    <property type="molecule type" value="Genomic_DNA"/>
</dbReference>
<reference evidence="3" key="1">
    <citation type="submission" date="2023-07" db="EMBL/GenBank/DDBJ databases">
        <title>A chromosome-level genome assembly of Lolium multiflorum.</title>
        <authorList>
            <person name="Chen Y."/>
            <person name="Copetti D."/>
            <person name="Kolliker R."/>
            <person name="Studer B."/>
        </authorList>
    </citation>
    <scope>NUCLEOTIDE SEQUENCE</scope>
    <source>
        <strain evidence="3">02402/16</strain>
        <tissue evidence="3">Leaf</tissue>
    </source>
</reference>
<dbReference type="Proteomes" id="UP001231189">
    <property type="component" value="Unassembled WGS sequence"/>
</dbReference>
<evidence type="ECO:0000313" key="3">
    <source>
        <dbReference type="EMBL" id="KAK1670248.1"/>
    </source>
</evidence>
<feature type="coiled-coil region" evidence="1">
    <location>
        <begin position="21"/>
        <end position="116"/>
    </location>
</feature>
<organism evidence="3 4">
    <name type="scientific">Lolium multiflorum</name>
    <name type="common">Italian ryegrass</name>
    <name type="synonym">Lolium perenne subsp. multiflorum</name>
    <dbReference type="NCBI Taxonomy" id="4521"/>
    <lineage>
        <taxon>Eukaryota</taxon>
        <taxon>Viridiplantae</taxon>
        <taxon>Streptophyta</taxon>
        <taxon>Embryophyta</taxon>
        <taxon>Tracheophyta</taxon>
        <taxon>Spermatophyta</taxon>
        <taxon>Magnoliopsida</taxon>
        <taxon>Liliopsida</taxon>
        <taxon>Poales</taxon>
        <taxon>Poaceae</taxon>
        <taxon>BOP clade</taxon>
        <taxon>Pooideae</taxon>
        <taxon>Poodae</taxon>
        <taxon>Poeae</taxon>
        <taxon>Poeae Chloroplast Group 2 (Poeae type)</taxon>
        <taxon>Loliodinae</taxon>
        <taxon>Loliinae</taxon>
        <taxon>Lolium</taxon>
    </lineage>
</organism>
<sequence length="312" mass="35042">MCRLAFWYGTGSVIAWSLHAKVRRREEMNRLDKEINRIREERIEEMNRIDEEINRIREKRIEEQTNRMEEIKIKDEEINRIREERIEEMNRIDEEINRKDEEINRIREETKRIEEDTKIIREGRKSLQASNDELVIFLNKPVDVAPEIGDSSPCKTTLGRRPPLPPRRRRRAAPGPSSPQPSPLPRGPSSPAAVAGSAAGQSPAAWRRRRPILCPHDLEGTAAASAWPLLDAAAQGGDGYGVDLQAAGGGGVDRVQSWSVWAGRVTICLSWLCLLGREAFVGIPHVMRKPGAAAPGMVVVVIFFVGGGRPGW</sequence>
<name>A0AAD8T732_LOLMU</name>
<evidence type="ECO:0000256" key="2">
    <source>
        <dbReference type="SAM" id="MobiDB-lite"/>
    </source>
</evidence>
<accession>A0AAD8T732</accession>
<protein>
    <submittedName>
        <fullName evidence="3">Uncharacterized protein</fullName>
    </submittedName>
</protein>
<keyword evidence="1" id="KW-0175">Coiled coil</keyword>
<proteinExistence type="predicted"/>